<gene>
    <name evidence="2" type="ORF">GSTUAT00007850001</name>
</gene>
<accession>A0A292PKR8</accession>
<name>A0A292PKR8_9PEZI</name>
<organism evidence="2 3">
    <name type="scientific">Tuber aestivum</name>
    <name type="common">summer truffle</name>
    <dbReference type="NCBI Taxonomy" id="59557"/>
    <lineage>
        <taxon>Eukaryota</taxon>
        <taxon>Fungi</taxon>
        <taxon>Dikarya</taxon>
        <taxon>Ascomycota</taxon>
        <taxon>Pezizomycotina</taxon>
        <taxon>Pezizomycetes</taxon>
        <taxon>Pezizales</taxon>
        <taxon>Tuberaceae</taxon>
        <taxon>Tuber</taxon>
    </lineage>
</organism>
<sequence length="139" mass="14737">MSQATIKSFFKSPHFAVVGATPDPNKYGHKVFAWYLSHSLPVTGINPRTPTVLTHETLASLKDLADPKGTSVSFITPPQVTRATLDVAAEIGIPAVWFQPGAYDGECVAFAKEKGMVVVARGKCVLVDGGVGVEARGKL</sequence>
<dbReference type="PANTHER" id="PTHR33303">
    <property type="entry name" value="CYTOPLASMIC PROTEIN-RELATED"/>
    <property type="match status" value="1"/>
</dbReference>
<evidence type="ECO:0000313" key="2">
    <source>
        <dbReference type="EMBL" id="CUS08096.1"/>
    </source>
</evidence>
<dbReference type="Pfam" id="PF13380">
    <property type="entry name" value="CoA_binding_2"/>
    <property type="match status" value="1"/>
</dbReference>
<dbReference type="Gene3D" id="3.40.50.720">
    <property type="entry name" value="NAD(P)-binding Rossmann-like Domain"/>
    <property type="match status" value="1"/>
</dbReference>
<protein>
    <recommendedName>
        <fullName evidence="1">CoA-binding domain-containing protein</fullName>
    </recommendedName>
</protein>
<dbReference type="EMBL" id="LN891147">
    <property type="protein sequence ID" value="CUS08096.1"/>
    <property type="molecule type" value="Genomic_DNA"/>
</dbReference>
<feature type="domain" description="CoA-binding" evidence="1">
    <location>
        <begin position="9"/>
        <end position="102"/>
    </location>
</feature>
<dbReference type="SUPFAM" id="SSF51735">
    <property type="entry name" value="NAD(P)-binding Rossmann-fold domains"/>
    <property type="match status" value="1"/>
</dbReference>
<proteinExistence type="predicted"/>
<dbReference type="AlphaFoldDB" id="A0A292PKR8"/>
<dbReference type="InterPro" id="IPR036291">
    <property type="entry name" value="NAD(P)-bd_dom_sf"/>
</dbReference>
<dbReference type="Proteomes" id="UP001412239">
    <property type="component" value="Unassembled WGS sequence"/>
</dbReference>
<keyword evidence="3" id="KW-1185">Reference proteome</keyword>
<dbReference type="PANTHER" id="PTHR33303:SF2">
    <property type="entry name" value="COA-BINDING DOMAIN-CONTAINING PROTEIN"/>
    <property type="match status" value="1"/>
</dbReference>
<evidence type="ECO:0000313" key="3">
    <source>
        <dbReference type="Proteomes" id="UP001412239"/>
    </source>
</evidence>
<evidence type="ECO:0000259" key="1">
    <source>
        <dbReference type="SMART" id="SM00881"/>
    </source>
</evidence>
<dbReference type="InterPro" id="IPR003781">
    <property type="entry name" value="CoA-bd"/>
</dbReference>
<dbReference type="SMART" id="SM00881">
    <property type="entry name" value="CoA_binding"/>
    <property type="match status" value="1"/>
</dbReference>
<reference evidence="2" key="1">
    <citation type="submission" date="2015-10" db="EMBL/GenBank/DDBJ databases">
        <authorList>
            <person name="Regsiter A."/>
            <person name="william w."/>
        </authorList>
    </citation>
    <scope>NUCLEOTIDE SEQUENCE</scope>
    <source>
        <strain evidence="2">Montdore</strain>
    </source>
</reference>